<name>A0A0K9GS08_9BACI</name>
<sequence length="120" mass="13045">MSIELKTKFGQIDISNDVIATVAGGAAVDCYGIVGMASKKQLKDGITEILRRENFTKGVIVRQESDEVHIDMFIIVSYGTKISEVAHNVQSKVKYTLDKTVGLAADSVNIFVQGVRVTNP</sequence>
<accession>A0A0K9GS08</accession>
<evidence type="ECO:0000256" key="1">
    <source>
        <dbReference type="ARBA" id="ARBA00005721"/>
    </source>
</evidence>
<dbReference type="InterPro" id="IPR005531">
    <property type="entry name" value="Asp23"/>
</dbReference>
<keyword evidence="3" id="KW-1185">Reference proteome</keyword>
<organism evidence="2 3">
    <name type="scientific">Peribacillus loiseleuriae</name>
    <dbReference type="NCBI Taxonomy" id="1679170"/>
    <lineage>
        <taxon>Bacteria</taxon>
        <taxon>Bacillati</taxon>
        <taxon>Bacillota</taxon>
        <taxon>Bacilli</taxon>
        <taxon>Bacillales</taxon>
        <taxon>Bacillaceae</taxon>
        <taxon>Peribacillus</taxon>
    </lineage>
</organism>
<protein>
    <recommendedName>
        <fullName evidence="4">Alkaline-shock protein</fullName>
    </recommendedName>
</protein>
<dbReference type="Pfam" id="PF03780">
    <property type="entry name" value="Asp23"/>
    <property type="match status" value="1"/>
</dbReference>
<comment type="caution">
    <text evidence="2">The sequence shown here is derived from an EMBL/GenBank/DDBJ whole genome shotgun (WGS) entry which is preliminary data.</text>
</comment>
<dbReference type="AlphaFoldDB" id="A0A0K9GS08"/>
<proteinExistence type="inferred from homology"/>
<reference evidence="3" key="1">
    <citation type="submission" date="2015-07" db="EMBL/GenBank/DDBJ databases">
        <title>Genome sequencing project for genomic taxonomy and phylogenomics of Bacillus-like bacteria.</title>
        <authorList>
            <person name="Liu B."/>
            <person name="Wang J."/>
            <person name="Zhu Y."/>
            <person name="Liu G."/>
            <person name="Chen Q."/>
            <person name="Chen Z."/>
            <person name="Lan J."/>
            <person name="Che J."/>
            <person name="Ge C."/>
            <person name="Shi H."/>
            <person name="Pan Z."/>
            <person name="Liu X."/>
        </authorList>
    </citation>
    <scope>NUCLEOTIDE SEQUENCE [LARGE SCALE GENOMIC DNA]</scope>
    <source>
        <strain evidence="3">FJAT-27997</strain>
    </source>
</reference>
<dbReference type="OrthoDB" id="9791482at2"/>
<evidence type="ECO:0008006" key="4">
    <source>
        <dbReference type="Google" id="ProtNLM"/>
    </source>
</evidence>
<dbReference type="STRING" id="1679170.AC625_07530"/>
<gene>
    <name evidence="2" type="ORF">AC625_07530</name>
</gene>
<evidence type="ECO:0000313" key="2">
    <source>
        <dbReference type="EMBL" id="KMY49406.1"/>
    </source>
</evidence>
<comment type="similarity">
    <text evidence="1">Belongs to the asp23 family.</text>
</comment>
<dbReference type="RefSeq" id="WP_049680738.1">
    <property type="nucleotide sequence ID" value="NZ_JBIVOD010000002.1"/>
</dbReference>
<dbReference type="PANTHER" id="PTHR34297">
    <property type="entry name" value="HYPOTHETICAL CYTOSOLIC PROTEIN-RELATED"/>
    <property type="match status" value="1"/>
</dbReference>
<dbReference type="EMBL" id="LFZW01000001">
    <property type="protein sequence ID" value="KMY49406.1"/>
    <property type="molecule type" value="Genomic_DNA"/>
</dbReference>
<dbReference type="PATRIC" id="fig|1679170.3.peg.1615"/>
<dbReference type="PANTHER" id="PTHR34297:SF2">
    <property type="entry name" value="ASP23_GLS24 FAMILY ENVELOPE STRESS RESPONSE PROTEIN"/>
    <property type="match status" value="1"/>
</dbReference>
<dbReference type="Proteomes" id="UP000037146">
    <property type="component" value="Unassembled WGS sequence"/>
</dbReference>
<evidence type="ECO:0000313" key="3">
    <source>
        <dbReference type="Proteomes" id="UP000037146"/>
    </source>
</evidence>